<accession>A0A6A4WAR4</accession>
<evidence type="ECO:0000256" key="1">
    <source>
        <dbReference type="ARBA" id="ARBA00001971"/>
    </source>
</evidence>
<keyword evidence="8" id="KW-0472">Membrane</keyword>
<dbReference type="Pfam" id="PF00067">
    <property type="entry name" value="p450"/>
    <property type="match status" value="1"/>
</dbReference>
<dbReference type="GO" id="GO:0005506">
    <property type="term" value="F:iron ion binding"/>
    <property type="evidence" value="ECO:0007669"/>
    <property type="project" value="InterPro"/>
</dbReference>
<gene>
    <name evidence="10" type="primary">CYP4V2</name>
    <name evidence="10" type="ORF">FJT64_025635</name>
</gene>
<dbReference type="GO" id="GO:0004497">
    <property type="term" value="F:monooxygenase activity"/>
    <property type="evidence" value="ECO:0007669"/>
    <property type="project" value="UniProtKB-KW"/>
</dbReference>
<evidence type="ECO:0000256" key="3">
    <source>
        <dbReference type="ARBA" id="ARBA00010617"/>
    </source>
</evidence>
<dbReference type="PANTHER" id="PTHR24291:SF189">
    <property type="entry name" value="CYTOCHROME P450 4C3-RELATED"/>
    <property type="match status" value="1"/>
</dbReference>
<proteinExistence type="inferred from homology"/>
<dbReference type="InterPro" id="IPR036396">
    <property type="entry name" value="Cyt_P450_sf"/>
</dbReference>
<evidence type="ECO:0000256" key="7">
    <source>
        <dbReference type="ARBA" id="ARBA00023033"/>
    </source>
</evidence>
<protein>
    <submittedName>
        <fullName evidence="10">Cytochrome P450 4V2</fullName>
    </submittedName>
</protein>
<dbReference type="SUPFAM" id="SSF48264">
    <property type="entry name" value="Cytochrome P450"/>
    <property type="match status" value="1"/>
</dbReference>
<evidence type="ECO:0000256" key="8">
    <source>
        <dbReference type="ARBA" id="ARBA00023136"/>
    </source>
</evidence>
<keyword evidence="7" id="KW-0560">Oxidoreductase</keyword>
<keyword evidence="11" id="KW-1185">Reference proteome</keyword>
<dbReference type="Gene3D" id="1.10.630.10">
    <property type="entry name" value="Cytochrome P450"/>
    <property type="match status" value="1"/>
</dbReference>
<comment type="similarity">
    <text evidence="3">Belongs to the cytochrome P450 family.</text>
</comment>
<feature type="chain" id="PRO_5025653080" evidence="9">
    <location>
        <begin position="20"/>
        <end position="448"/>
    </location>
</feature>
<dbReference type="InterPro" id="IPR002401">
    <property type="entry name" value="Cyt_P450_E_grp-I"/>
</dbReference>
<dbReference type="CDD" id="cd20628">
    <property type="entry name" value="CYP4"/>
    <property type="match status" value="1"/>
</dbReference>
<dbReference type="OrthoDB" id="1470350at2759"/>
<keyword evidence="6" id="KW-0408">Iron</keyword>
<keyword evidence="4" id="KW-0349">Heme</keyword>
<evidence type="ECO:0000313" key="11">
    <source>
        <dbReference type="Proteomes" id="UP000440578"/>
    </source>
</evidence>
<feature type="signal peptide" evidence="9">
    <location>
        <begin position="1"/>
        <end position="19"/>
    </location>
</feature>
<comment type="cofactor">
    <cofactor evidence="1">
        <name>heme</name>
        <dbReference type="ChEBI" id="CHEBI:30413"/>
    </cofactor>
</comment>
<keyword evidence="4" id="KW-0479">Metal-binding</keyword>
<dbReference type="GO" id="GO:0005789">
    <property type="term" value="C:endoplasmic reticulum membrane"/>
    <property type="evidence" value="ECO:0007669"/>
    <property type="project" value="UniProtKB-SubCell"/>
</dbReference>
<dbReference type="AlphaFoldDB" id="A0A6A4WAR4"/>
<dbReference type="GO" id="GO:0016705">
    <property type="term" value="F:oxidoreductase activity, acting on paired donors, with incorporation or reduction of molecular oxygen"/>
    <property type="evidence" value="ECO:0007669"/>
    <property type="project" value="InterPro"/>
</dbReference>
<sequence>MFSCIKGLLVTAAVLFALSFKFCDNPVLKCMPRRTRPLIGNLLDLPTSLTTLIPTMRMWVEYFPGICYGYVLWFHYVLVSTGRHRKLLTPTFHFSILDQFLPIFQQHSQALVRTLQERVQRSSTVNVWPLVGDTTLDAICHTAMGVELGAREDAYRRAVIEMGNIVQQKSIRPWLRIPFVFRMLGKEQHQKDTLAILHGFSRSVIAKRRQELLEEGHLGDSGFCIEDMPVTKRRLAFLDLLIMTAQDGAVMSDEDIREEVDTFMFEGHDTTTSCINWALYNIARSPDVQRKIERELDEVFAGDDRAPSREDIGNLKYLECAIKESMRLFPPVTLFSRRTYETAQIREYEIPPGIDILIFPYMIHRDPNHWPEPDRYDPDRFLPEAMKGRHPYSYVKIMVAAILRKFWVETNEKYEDLVFEMSLTIQKHGPLNIKFVPKTRKAEMIRSG</sequence>
<evidence type="ECO:0000256" key="6">
    <source>
        <dbReference type="ARBA" id="ARBA00023004"/>
    </source>
</evidence>
<dbReference type="PRINTS" id="PR00463">
    <property type="entry name" value="EP450I"/>
</dbReference>
<dbReference type="InterPro" id="IPR001128">
    <property type="entry name" value="Cyt_P450"/>
</dbReference>
<evidence type="ECO:0000256" key="4">
    <source>
        <dbReference type="ARBA" id="ARBA00022617"/>
    </source>
</evidence>
<evidence type="ECO:0000256" key="9">
    <source>
        <dbReference type="SAM" id="SignalP"/>
    </source>
</evidence>
<dbReference type="GO" id="GO:0020037">
    <property type="term" value="F:heme binding"/>
    <property type="evidence" value="ECO:0007669"/>
    <property type="project" value="InterPro"/>
</dbReference>
<name>A0A6A4WAR4_AMPAM</name>
<dbReference type="PANTHER" id="PTHR24291">
    <property type="entry name" value="CYTOCHROME P450 FAMILY 4"/>
    <property type="match status" value="1"/>
</dbReference>
<dbReference type="InterPro" id="IPR050196">
    <property type="entry name" value="Cytochrome_P450_Monoox"/>
</dbReference>
<organism evidence="10 11">
    <name type="scientific">Amphibalanus amphitrite</name>
    <name type="common">Striped barnacle</name>
    <name type="synonym">Balanus amphitrite</name>
    <dbReference type="NCBI Taxonomy" id="1232801"/>
    <lineage>
        <taxon>Eukaryota</taxon>
        <taxon>Metazoa</taxon>
        <taxon>Ecdysozoa</taxon>
        <taxon>Arthropoda</taxon>
        <taxon>Crustacea</taxon>
        <taxon>Multicrustacea</taxon>
        <taxon>Cirripedia</taxon>
        <taxon>Thoracica</taxon>
        <taxon>Thoracicalcarea</taxon>
        <taxon>Balanomorpha</taxon>
        <taxon>Balanoidea</taxon>
        <taxon>Balanidae</taxon>
        <taxon>Amphibalaninae</taxon>
        <taxon>Amphibalanus</taxon>
    </lineage>
</organism>
<keyword evidence="5" id="KW-0256">Endoplasmic reticulum</keyword>
<reference evidence="10 11" key="1">
    <citation type="submission" date="2019-07" db="EMBL/GenBank/DDBJ databases">
        <title>Draft genome assembly of a fouling barnacle, Amphibalanus amphitrite (Darwin, 1854): The first reference genome for Thecostraca.</title>
        <authorList>
            <person name="Kim W."/>
        </authorList>
    </citation>
    <scope>NUCLEOTIDE SEQUENCE [LARGE SCALE GENOMIC DNA]</scope>
    <source>
        <strain evidence="10">SNU_AA5</strain>
        <tissue evidence="10">Soma without cirri and trophi</tissue>
    </source>
</reference>
<evidence type="ECO:0000313" key="10">
    <source>
        <dbReference type="EMBL" id="KAF0302279.1"/>
    </source>
</evidence>
<dbReference type="EMBL" id="VIIS01001075">
    <property type="protein sequence ID" value="KAF0302279.1"/>
    <property type="molecule type" value="Genomic_DNA"/>
</dbReference>
<comment type="subcellular location">
    <subcellularLocation>
        <location evidence="2">Endoplasmic reticulum membrane</location>
    </subcellularLocation>
</comment>
<comment type="caution">
    <text evidence="10">The sequence shown here is derived from an EMBL/GenBank/DDBJ whole genome shotgun (WGS) entry which is preliminary data.</text>
</comment>
<evidence type="ECO:0000256" key="2">
    <source>
        <dbReference type="ARBA" id="ARBA00004586"/>
    </source>
</evidence>
<keyword evidence="9" id="KW-0732">Signal</keyword>
<keyword evidence="7" id="KW-0503">Monooxygenase</keyword>
<evidence type="ECO:0000256" key="5">
    <source>
        <dbReference type="ARBA" id="ARBA00022824"/>
    </source>
</evidence>
<dbReference type="Proteomes" id="UP000440578">
    <property type="component" value="Unassembled WGS sequence"/>
</dbReference>